<dbReference type="EMBL" id="FPKS01000001">
    <property type="protein sequence ID" value="SFZ70448.1"/>
    <property type="molecule type" value="Genomic_DNA"/>
</dbReference>
<dbReference type="AlphaFoldDB" id="A0A1K2H411"/>
<dbReference type="InterPro" id="IPR038690">
    <property type="entry name" value="NusG_2_sf"/>
</dbReference>
<dbReference type="Proteomes" id="UP000218979">
    <property type="component" value="Unassembled WGS sequence"/>
</dbReference>
<dbReference type="Gene3D" id="2.60.320.10">
    <property type="entry name" value="N-utilization substance G protein NusG, insert domain"/>
    <property type="match status" value="1"/>
</dbReference>
<organism evidence="3 4">
    <name type="scientific">Pseudolactococcus chungangensis CAU 28 = DSM 22330</name>
    <dbReference type="NCBI Taxonomy" id="1122154"/>
    <lineage>
        <taxon>Bacteria</taxon>
        <taxon>Bacillati</taxon>
        <taxon>Bacillota</taxon>
        <taxon>Bacilli</taxon>
        <taxon>Lactobacillales</taxon>
        <taxon>Streptococcaceae</taxon>
        <taxon>Pseudolactococcus</taxon>
    </lineage>
</organism>
<dbReference type="OrthoDB" id="47603at2"/>
<keyword evidence="1" id="KW-0812">Transmembrane</keyword>
<keyword evidence="1" id="KW-0472">Membrane</keyword>
<dbReference type="RefSeq" id="WP_031365600.1">
    <property type="nucleotide sequence ID" value="NZ_FPKS01000001.1"/>
</dbReference>
<sequence length="143" mass="16084">MKTTKGKFQHILTSIKAFQMKPLDFVLVIILMIASFTPFLLLGGKQTISHQAQLRVNSQVIKTFDLTKNQTYTYQDDGGDINKIEVRDGRIAIVYANCGDQICVRKGFINKTGQTIVCLPHKLVIEVIHSGNDNDNGNRIIDY</sequence>
<keyword evidence="1" id="KW-1133">Transmembrane helix</keyword>
<reference evidence="2 5" key="1">
    <citation type="submission" date="2014-12" db="EMBL/GenBank/DDBJ databases">
        <title>Draft genome sequences of 10 type strains of Lactococcus.</title>
        <authorList>
            <person name="Sun Z."/>
            <person name="Zhong Z."/>
            <person name="Liu W."/>
            <person name="Zhang W."/>
            <person name="Zhang H."/>
        </authorList>
    </citation>
    <scope>NUCLEOTIDE SEQUENCE [LARGE SCALE GENOMIC DNA]</scope>
    <source>
        <strain evidence="2 5">DSM 22330</strain>
    </source>
</reference>
<dbReference type="EMBL" id="JXJT01000004">
    <property type="protein sequence ID" value="PCS04214.1"/>
    <property type="molecule type" value="Genomic_DNA"/>
</dbReference>
<accession>A0A1K2H411</accession>
<evidence type="ECO:0000313" key="2">
    <source>
        <dbReference type="EMBL" id="PCS04214.1"/>
    </source>
</evidence>
<protein>
    <submittedName>
        <fullName evidence="2">Protein export element</fullName>
    </submittedName>
</protein>
<evidence type="ECO:0000313" key="5">
    <source>
        <dbReference type="Proteomes" id="UP000218979"/>
    </source>
</evidence>
<reference evidence="3 4" key="2">
    <citation type="submission" date="2016-11" db="EMBL/GenBank/DDBJ databases">
        <authorList>
            <person name="Jaros S."/>
            <person name="Januszkiewicz K."/>
            <person name="Wedrychowicz H."/>
        </authorList>
    </citation>
    <scope>NUCLEOTIDE SEQUENCE [LARGE SCALE GENOMIC DNA]</scope>
    <source>
        <strain evidence="3 4">DSM 22330</strain>
    </source>
</reference>
<evidence type="ECO:0000256" key="1">
    <source>
        <dbReference type="SAM" id="Phobius"/>
    </source>
</evidence>
<dbReference type="CDD" id="cd09911">
    <property type="entry name" value="Lin0431_like"/>
    <property type="match status" value="1"/>
</dbReference>
<feature type="transmembrane region" description="Helical" evidence="1">
    <location>
        <begin position="25"/>
        <end position="44"/>
    </location>
</feature>
<evidence type="ECO:0000313" key="4">
    <source>
        <dbReference type="Proteomes" id="UP000185655"/>
    </source>
</evidence>
<evidence type="ECO:0000313" key="3">
    <source>
        <dbReference type="EMBL" id="SFZ70448.1"/>
    </source>
</evidence>
<name>A0A1K2H411_9LACT</name>
<proteinExistence type="predicted"/>
<dbReference type="STRING" id="1122154.SAMN02746068_00218"/>
<dbReference type="Proteomes" id="UP000185655">
    <property type="component" value="Unassembled WGS sequence"/>
</dbReference>
<dbReference type="Pfam" id="PF07009">
    <property type="entry name" value="NusG_II"/>
    <property type="match status" value="1"/>
</dbReference>
<gene>
    <name evidence="2" type="ORF">RR45_GL001518</name>
    <name evidence="3" type="ORF">SAMN02746068_00218</name>
</gene>
<keyword evidence="5" id="KW-1185">Reference proteome</keyword>